<feature type="domain" description="YcdB/YcdC repeated" evidence="1">
    <location>
        <begin position="327"/>
        <end position="431"/>
    </location>
</feature>
<organism evidence="2 3">
    <name type="scientific">Paenibacillus lutrae</name>
    <dbReference type="NCBI Taxonomy" id="2078573"/>
    <lineage>
        <taxon>Bacteria</taxon>
        <taxon>Bacillati</taxon>
        <taxon>Bacillota</taxon>
        <taxon>Bacilli</taxon>
        <taxon>Bacillales</taxon>
        <taxon>Paenibacillaceae</taxon>
        <taxon>Paenibacillus</taxon>
    </lineage>
</organism>
<dbReference type="Pfam" id="PF16244">
    <property type="entry name" value="DUF4901"/>
    <property type="match status" value="2"/>
</dbReference>
<keyword evidence="3" id="KW-1185">Reference proteome</keyword>
<dbReference type="OrthoDB" id="2821454at2"/>
<dbReference type="InterPro" id="IPR032599">
    <property type="entry name" value="YcdB/YcdC_rep_domain"/>
</dbReference>
<accession>A0A7X3FE94</accession>
<evidence type="ECO:0000259" key="1">
    <source>
        <dbReference type="Pfam" id="PF16244"/>
    </source>
</evidence>
<name>A0A7X3FE94_9BACL</name>
<evidence type="ECO:0000313" key="2">
    <source>
        <dbReference type="EMBL" id="MVO98123.1"/>
    </source>
</evidence>
<comment type="caution">
    <text evidence="2">The sequence shown here is derived from an EMBL/GenBank/DDBJ whole genome shotgun (WGS) entry which is preliminary data.</text>
</comment>
<proteinExistence type="predicted"/>
<evidence type="ECO:0000313" key="3">
    <source>
        <dbReference type="Proteomes" id="UP000490800"/>
    </source>
</evidence>
<protein>
    <submittedName>
        <fullName evidence="2">DUF4901 domain-containing protein</fullName>
    </submittedName>
</protein>
<sequence length="523" mass="60478">MSLNYEELRTKALTIVAIPGHYQLVMEDSIPKDNEVERAFIWENPAADSGTIEIALDLEAGYLVRLDIEPEEKEDIEFHPSFEDAQAIADAFVRIHAPAHAVFTWTRIEVVRNHYCITYREEAGGLPLPDTGCVLTLSAGLNLIRYQLHGTRKRAAPKPQWPSRLACETAVRRRILQDIRMELTLVTLHPSLHEMKASDPVHRLVYEAVPDYRFMDAVTGSDLYEMDHYVLPPCYPLPADGPITAAQQPNHPDADSRHLIRDWEQLFGIDPALYTIHKSPEDEERLRYLYNYKEEEEEQDPDIDPLSADAYMNRKWGDSLRNFGASFMFEIEKSTGRLLNFHRMERGEEDAPPVLSREECWARAQKFLQNAFPDYASYLQLEAGPDRGLEEEAPAREFFYLPVYINGNAVKHERIMINVNASTGNIGLYMGVSYQKLRELAKFSGRKAVLTPEEALHRYAPYFNLELRWFLDRDEEHPLYKLQYMATTASKERTSLDDGYKRKLRYVDACSGELIWDKEMNMY</sequence>
<reference evidence="2 3" key="1">
    <citation type="journal article" date="2019" name="Microorganisms">
        <title>Paenibacillus lutrae sp. nov., A Chitinolytic Species Isolated from A River Otter in Castril Natural Park, Granada, Spain.</title>
        <authorList>
            <person name="Rodriguez M."/>
            <person name="Reina J.C."/>
            <person name="Bejar V."/>
            <person name="Llamas I."/>
        </authorList>
    </citation>
    <scope>NUCLEOTIDE SEQUENCE [LARGE SCALE GENOMIC DNA]</scope>
    <source>
        <strain evidence="2 3">N10</strain>
    </source>
</reference>
<gene>
    <name evidence="2" type="ORF">EDM21_00945</name>
</gene>
<dbReference type="AlphaFoldDB" id="A0A7X3FE94"/>
<dbReference type="RefSeq" id="WP_157332016.1">
    <property type="nucleotide sequence ID" value="NZ_RHLK01000001.1"/>
</dbReference>
<feature type="domain" description="YcdB/YcdC repeated" evidence="1">
    <location>
        <begin position="6"/>
        <end position="149"/>
    </location>
</feature>
<dbReference type="Proteomes" id="UP000490800">
    <property type="component" value="Unassembled WGS sequence"/>
</dbReference>
<dbReference type="EMBL" id="RHLK01000001">
    <property type="protein sequence ID" value="MVO98123.1"/>
    <property type="molecule type" value="Genomic_DNA"/>
</dbReference>